<reference evidence="1" key="1">
    <citation type="submission" date="2023-07" db="EMBL/GenBank/DDBJ databases">
        <title>Genomic Encyclopedia of Type Strains, Phase IV (KMG-IV): sequencing the most valuable type-strain genomes for metagenomic binning, comparative biology and taxonomic classification.</title>
        <authorList>
            <person name="Goeker M."/>
        </authorList>
    </citation>
    <scope>NUCLEOTIDE SEQUENCE</scope>
    <source>
        <strain evidence="1">DSM 26174</strain>
    </source>
</reference>
<dbReference type="AlphaFoldDB" id="A0AAE4BTK8"/>
<protein>
    <submittedName>
        <fullName evidence="1">Uncharacterized protein</fullName>
    </submittedName>
</protein>
<name>A0AAE4BTK8_9BACT</name>
<accession>A0AAE4BTK8</accession>
<keyword evidence="2" id="KW-1185">Reference proteome</keyword>
<proteinExistence type="predicted"/>
<evidence type="ECO:0000313" key="2">
    <source>
        <dbReference type="Proteomes" id="UP001185092"/>
    </source>
</evidence>
<dbReference type="RefSeq" id="WP_309939902.1">
    <property type="nucleotide sequence ID" value="NZ_AP025305.1"/>
</dbReference>
<sequence>MGSAQLIELQKAVDVISFVSNEDFQPEDLYLKFPEFFAESLRPHLNCLKGDELLLEIKWLEDIIPRVCEESDHKNFFISLKEIVGSQYPFFSLDRLCFARSIENQETSFCVRFDDKELELTNYDDVLIFKGSSLDVLNYLKKNPLGED</sequence>
<dbReference type="EMBL" id="JAVDQD010000003">
    <property type="protein sequence ID" value="MDR6240070.1"/>
    <property type="molecule type" value="Genomic_DNA"/>
</dbReference>
<dbReference type="Proteomes" id="UP001185092">
    <property type="component" value="Unassembled WGS sequence"/>
</dbReference>
<gene>
    <name evidence="1" type="ORF">HNQ88_003118</name>
</gene>
<evidence type="ECO:0000313" key="1">
    <source>
        <dbReference type="EMBL" id="MDR6240070.1"/>
    </source>
</evidence>
<organism evidence="1 2">
    <name type="scientific">Aureibacter tunicatorum</name>
    <dbReference type="NCBI Taxonomy" id="866807"/>
    <lineage>
        <taxon>Bacteria</taxon>
        <taxon>Pseudomonadati</taxon>
        <taxon>Bacteroidota</taxon>
        <taxon>Cytophagia</taxon>
        <taxon>Cytophagales</taxon>
        <taxon>Persicobacteraceae</taxon>
        <taxon>Aureibacter</taxon>
    </lineage>
</organism>
<comment type="caution">
    <text evidence="1">The sequence shown here is derived from an EMBL/GenBank/DDBJ whole genome shotgun (WGS) entry which is preliminary data.</text>
</comment>